<accession>A0ACA9PWC7</accession>
<sequence>ELPNNEISNNILNDIQVLLSEYVTTILASNYNYIIFELNQLPDFIIAEGFIIYQFE</sequence>
<dbReference type="EMBL" id="CAJVPU010033969">
    <property type="protein sequence ID" value="CAG8723903.1"/>
    <property type="molecule type" value="Genomic_DNA"/>
</dbReference>
<feature type="non-terminal residue" evidence="1">
    <location>
        <position position="56"/>
    </location>
</feature>
<reference evidence="1" key="1">
    <citation type="submission" date="2021-06" db="EMBL/GenBank/DDBJ databases">
        <authorList>
            <person name="Kallberg Y."/>
            <person name="Tangrot J."/>
            <person name="Rosling A."/>
        </authorList>
    </citation>
    <scope>NUCLEOTIDE SEQUENCE</scope>
    <source>
        <strain evidence="1">IL203A</strain>
    </source>
</reference>
<proteinExistence type="predicted"/>
<evidence type="ECO:0000313" key="2">
    <source>
        <dbReference type="Proteomes" id="UP000789702"/>
    </source>
</evidence>
<name>A0ACA9PWC7_9GLOM</name>
<evidence type="ECO:0000313" key="1">
    <source>
        <dbReference type="EMBL" id="CAG8723903.1"/>
    </source>
</evidence>
<protein>
    <submittedName>
        <fullName evidence="1">11652_t:CDS:1</fullName>
    </submittedName>
</protein>
<organism evidence="1 2">
    <name type="scientific">Dentiscutata heterogama</name>
    <dbReference type="NCBI Taxonomy" id="1316150"/>
    <lineage>
        <taxon>Eukaryota</taxon>
        <taxon>Fungi</taxon>
        <taxon>Fungi incertae sedis</taxon>
        <taxon>Mucoromycota</taxon>
        <taxon>Glomeromycotina</taxon>
        <taxon>Glomeromycetes</taxon>
        <taxon>Diversisporales</taxon>
        <taxon>Gigasporaceae</taxon>
        <taxon>Dentiscutata</taxon>
    </lineage>
</organism>
<gene>
    <name evidence="1" type="ORF">DHETER_LOCUS12996</name>
</gene>
<comment type="caution">
    <text evidence="1">The sequence shown here is derived from an EMBL/GenBank/DDBJ whole genome shotgun (WGS) entry which is preliminary data.</text>
</comment>
<keyword evidence="2" id="KW-1185">Reference proteome</keyword>
<dbReference type="Proteomes" id="UP000789702">
    <property type="component" value="Unassembled WGS sequence"/>
</dbReference>
<feature type="non-terminal residue" evidence="1">
    <location>
        <position position="1"/>
    </location>
</feature>